<evidence type="ECO:0000313" key="2">
    <source>
        <dbReference type="Proteomes" id="UP000181870"/>
    </source>
</evidence>
<proteinExistence type="predicted"/>
<dbReference type="RefSeq" id="WP_143024905.1">
    <property type="nucleotide sequence ID" value="NZ_FNDO01000152.1"/>
</dbReference>
<protein>
    <submittedName>
        <fullName evidence="1">Uncharacterized protein</fullName>
    </submittedName>
</protein>
<gene>
    <name evidence="1" type="ORF">SAMN05192582_11521</name>
</gene>
<name>A0A1G8RST5_BACOV</name>
<dbReference type="Proteomes" id="UP000181870">
    <property type="component" value="Unassembled WGS sequence"/>
</dbReference>
<reference evidence="1 2" key="1">
    <citation type="submission" date="2016-10" db="EMBL/GenBank/DDBJ databases">
        <authorList>
            <person name="de Groot N.N."/>
        </authorList>
    </citation>
    <scope>NUCLEOTIDE SEQUENCE [LARGE SCALE GENOMIC DNA]</scope>
    <source>
        <strain evidence="1 2">NLAE-zl-C57</strain>
    </source>
</reference>
<organism evidence="1 2">
    <name type="scientific">Bacteroides ovatus</name>
    <dbReference type="NCBI Taxonomy" id="28116"/>
    <lineage>
        <taxon>Bacteria</taxon>
        <taxon>Pseudomonadati</taxon>
        <taxon>Bacteroidota</taxon>
        <taxon>Bacteroidia</taxon>
        <taxon>Bacteroidales</taxon>
        <taxon>Bacteroidaceae</taxon>
        <taxon>Bacteroides</taxon>
    </lineage>
</organism>
<evidence type="ECO:0000313" key="1">
    <source>
        <dbReference type="EMBL" id="SDJ19555.1"/>
    </source>
</evidence>
<sequence length="283" mass="34176">MKEQKKEDIRTIEQRKADNILTHTKYLTYYELENQEKTSKTVKKWLTDLKRNYLMRADMDSAKLYQPLFRFESEQQAIISYWKDYVNKEKIKEAQAHYEALKPRDVQRVEIYKQLPSWSMIREVILKRDTLSLNLDENTLDTLLATYNTYLQVRQQKKAKKEKFSDRGLECKLIVPILTMERINKLLVTKRRIQAEKNALKRIPVLEKYELVNNSNRKDILKELTDYELKLEVAQEWVNIERSQKKLFKLCDVKDHKPVVLQELDEKKKIRKEVNMKKKDDKF</sequence>
<accession>A0A1G8RST5</accession>
<dbReference type="EMBL" id="FNDO01000152">
    <property type="protein sequence ID" value="SDJ19555.1"/>
    <property type="molecule type" value="Genomic_DNA"/>
</dbReference>
<dbReference type="AlphaFoldDB" id="A0A1G8RST5"/>